<gene>
    <name evidence="10" type="ORF">GCM10023171_29820</name>
</gene>
<keyword evidence="4 7" id="KW-0812">Transmembrane</keyword>
<feature type="transmembrane region" description="Helical" evidence="7">
    <location>
        <begin position="97"/>
        <end position="119"/>
    </location>
</feature>
<feature type="domain" description="ABC transmembrane type-1" evidence="9">
    <location>
        <begin position="93"/>
        <end position="305"/>
    </location>
</feature>
<dbReference type="PANTHER" id="PTHR30193:SF45">
    <property type="entry name" value="ABC TRANSPORTER PERMEASE PROTEIN"/>
    <property type="match status" value="1"/>
</dbReference>
<comment type="subcellular location">
    <subcellularLocation>
        <location evidence="1 7">Cell membrane</location>
        <topology evidence="1 7">Multi-pass membrane protein</topology>
    </subcellularLocation>
</comment>
<feature type="transmembrane region" description="Helical" evidence="7">
    <location>
        <begin position="284"/>
        <end position="306"/>
    </location>
</feature>
<dbReference type="InterPro" id="IPR000515">
    <property type="entry name" value="MetI-like"/>
</dbReference>
<evidence type="ECO:0000256" key="8">
    <source>
        <dbReference type="SAM" id="MobiDB-lite"/>
    </source>
</evidence>
<evidence type="ECO:0000256" key="4">
    <source>
        <dbReference type="ARBA" id="ARBA00022692"/>
    </source>
</evidence>
<dbReference type="Pfam" id="PF00528">
    <property type="entry name" value="BPD_transp_1"/>
    <property type="match status" value="1"/>
</dbReference>
<feature type="region of interest" description="Disordered" evidence="8">
    <location>
        <begin position="1"/>
        <end position="27"/>
    </location>
</feature>
<evidence type="ECO:0000256" key="3">
    <source>
        <dbReference type="ARBA" id="ARBA00022475"/>
    </source>
</evidence>
<reference evidence="11" key="1">
    <citation type="journal article" date="2019" name="Int. J. Syst. Evol. Microbiol.">
        <title>The Global Catalogue of Microorganisms (GCM) 10K type strain sequencing project: providing services to taxonomists for standard genome sequencing and annotation.</title>
        <authorList>
            <consortium name="The Broad Institute Genomics Platform"/>
            <consortium name="The Broad Institute Genome Sequencing Center for Infectious Disease"/>
            <person name="Wu L."/>
            <person name="Ma J."/>
        </authorList>
    </citation>
    <scope>NUCLEOTIDE SEQUENCE [LARGE SCALE GENOMIC DNA]</scope>
    <source>
        <strain evidence="11">JCM 17839</strain>
    </source>
</reference>
<evidence type="ECO:0000256" key="5">
    <source>
        <dbReference type="ARBA" id="ARBA00022989"/>
    </source>
</evidence>
<keyword evidence="5 7" id="KW-1133">Transmembrane helix</keyword>
<feature type="transmembrane region" description="Helical" evidence="7">
    <location>
        <begin position="36"/>
        <end position="60"/>
    </location>
</feature>
<dbReference type="PANTHER" id="PTHR30193">
    <property type="entry name" value="ABC TRANSPORTER PERMEASE PROTEIN"/>
    <property type="match status" value="1"/>
</dbReference>
<keyword evidence="11" id="KW-1185">Reference proteome</keyword>
<dbReference type="SUPFAM" id="SSF161098">
    <property type="entry name" value="MetI-like"/>
    <property type="match status" value="1"/>
</dbReference>
<feature type="transmembrane region" description="Helical" evidence="7">
    <location>
        <begin position="172"/>
        <end position="192"/>
    </location>
</feature>
<dbReference type="InterPro" id="IPR035906">
    <property type="entry name" value="MetI-like_sf"/>
</dbReference>
<evidence type="ECO:0000259" key="9">
    <source>
        <dbReference type="PROSITE" id="PS50928"/>
    </source>
</evidence>
<comment type="caution">
    <text evidence="10">The sequence shown here is derived from an EMBL/GenBank/DDBJ whole genome shotgun (WGS) entry which is preliminary data.</text>
</comment>
<proteinExistence type="inferred from homology"/>
<dbReference type="PROSITE" id="PS50928">
    <property type="entry name" value="ABC_TM1"/>
    <property type="match status" value="1"/>
</dbReference>
<comment type="similarity">
    <text evidence="7">Belongs to the binding-protein-dependent transport system permease family.</text>
</comment>
<dbReference type="RefSeq" id="WP_345188189.1">
    <property type="nucleotide sequence ID" value="NZ_BAABGP010000021.1"/>
</dbReference>
<evidence type="ECO:0000256" key="6">
    <source>
        <dbReference type="ARBA" id="ARBA00023136"/>
    </source>
</evidence>
<dbReference type="InterPro" id="IPR051393">
    <property type="entry name" value="ABC_transporter_permease"/>
</dbReference>
<dbReference type="EMBL" id="BAABGP010000021">
    <property type="protein sequence ID" value="GAA4489213.1"/>
    <property type="molecule type" value="Genomic_DNA"/>
</dbReference>
<feature type="transmembrane region" description="Helical" evidence="7">
    <location>
        <begin position="131"/>
        <end position="152"/>
    </location>
</feature>
<keyword evidence="3" id="KW-1003">Cell membrane</keyword>
<name>A0ABP8PND3_9MICO</name>
<accession>A0ABP8PND3</accession>
<protein>
    <submittedName>
        <fullName evidence="10">Sugar ABC transporter permease</fullName>
    </submittedName>
</protein>
<organism evidence="10 11">
    <name type="scientific">Microbacterium panaciterrae</name>
    <dbReference type="NCBI Taxonomy" id="985759"/>
    <lineage>
        <taxon>Bacteria</taxon>
        <taxon>Bacillati</taxon>
        <taxon>Actinomycetota</taxon>
        <taxon>Actinomycetes</taxon>
        <taxon>Micrococcales</taxon>
        <taxon>Microbacteriaceae</taxon>
        <taxon>Microbacterium</taxon>
    </lineage>
</organism>
<dbReference type="Proteomes" id="UP001500731">
    <property type="component" value="Unassembled WGS sequence"/>
</dbReference>
<evidence type="ECO:0000313" key="10">
    <source>
        <dbReference type="EMBL" id="GAA4489213.1"/>
    </source>
</evidence>
<keyword evidence="6 7" id="KW-0472">Membrane</keyword>
<feature type="transmembrane region" description="Helical" evidence="7">
    <location>
        <begin position="237"/>
        <end position="257"/>
    </location>
</feature>
<evidence type="ECO:0000256" key="1">
    <source>
        <dbReference type="ARBA" id="ARBA00004651"/>
    </source>
</evidence>
<sequence>MTETRTLVMPPPGRRKMGRGARSIPKARSSRNDRKVWLYTVPVVLVFAFVFIGPLFYTAWTALHETKYYSIGKFSGLKSFTTLFSDPSLPAQIGTTLVFSLGALVIALPAGLLSAIVLNNIHRFKRTVRSLFLLPWLMSQATAGTIWLWFLNPNFGPASAITTSLGWGRTDVFSSPTVALIAVTLITAWWSYPQAMLLFLGALQTIPEELRESLRVDGGGIWRGFVSITLPYLRNTIVSVIIVLLMLYVQMVTIILVTTRGGPLNATETLSMRVFNQTFVDFDLSGASATAILLFAVNIVLTLVAIRFRRKEAL</sequence>
<evidence type="ECO:0000256" key="7">
    <source>
        <dbReference type="RuleBase" id="RU363032"/>
    </source>
</evidence>
<evidence type="ECO:0000313" key="11">
    <source>
        <dbReference type="Proteomes" id="UP001500731"/>
    </source>
</evidence>
<dbReference type="Gene3D" id="1.10.3720.10">
    <property type="entry name" value="MetI-like"/>
    <property type="match status" value="1"/>
</dbReference>
<evidence type="ECO:0000256" key="2">
    <source>
        <dbReference type="ARBA" id="ARBA00022448"/>
    </source>
</evidence>
<keyword evidence="2 7" id="KW-0813">Transport</keyword>